<name>A0A0K1EAD9_CHOCO</name>
<protein>
    <submittedName>
        <fullName evidence="1">Uncharacterized protein</fullName>
    </submittedName>
</protein>
<dbReference type="STRING" id="52.CMC5_016840"/>
<evidence type="ECO:0000313" key="2">
    <source>
        <dbReference type="Proteomes" id="UP000067626"/>
    </source>
</evidence>
<dbReference type="Proteomes" id="UP000067626">
    <property type="component" value="Chromosome"/>
</dbReference>
<organism evidence="1 2">
    <name type="scientific">Chondromyces crocatus</name>
    <dbReference type="NCBI Taxonomy" id="52"/>
    <lineage>
        <taxon>Bacteria</taxon>
        <taxon>Pseudomonadati</taxon>
        <taxon>Myxococcota</taxon>
        <taxon>Polyangia</taxon>
        <taxon>Polyangiales</taxon>
        <taxon>Polyangiaceae</taxon>
        <taxon>Chondromyces</taxon>
    </lineage>
</organism>
<proteinExistence type="predicted"/>
<dbReference type="AlphaFoldDB" id="A0A0K1EAD9"/>
<dbReference type="KEGG" id="ccro:CMC5_016840"/>
<dbReference type="EMBL" id="CP012159">
    <property type="protein sequence ID" value="AKT37543.1"/>
    <property type="molecule type" value="Genomic_DNA"/>
</dbReference>
<evidence type="ECO:0000313" key="1">
    <source>
        <dbReference type="EMBL" id="AKT37543.1"/>
    </source>
</evidence>
<keyword evidence="2" id="KW-1185">Reference proteome</keyword>
<dbReference type="RefSeq" id="WP_063796240.1">
    <property type="nucleotide sequence ID" value="NZ_CP012159.1"/>
</dbReference>
<reference evidence="1 2" key="1">
    <citation type="submission" date="2015-07" db="EMBL/GenBank/DDBJ databases">
        <title>Genome analysis of myxobacterium Chondromyces crocatus Cm c5 reveals a high potential for natural compound synthesis and the genetic basis for the loss of fruiting body formation.</title>
        <authorList>
            <person name="Zaburannyi N."/>
            <person name="Bunk B."/>
            <person name="Maier J."/>
            <person name="Overmann J."/>
            <person name="Mueller R."/>
        </authorList>
    </citation>
    <scope>NUCLEOTIDE SEQUENCE [LARGE SCALE GENOMIC DNA]</scope>
    <source>
        <strain evidence="1 2">Cm c5</strain>
    </source>
</reference>
<accession>A0A0K1EAD9</accession>
<sequence>MKSARSSRVFSRRPAGPSRRTFTSVGVVLVAGAALGALASGCGSDDSTTGQRLSHATTIAAGDELAAGFVNARGWSIRLQQARVAVGALYYFDGAPLTAQRSPRLFDAVSRWFIREAHAHPGHYQQGNALGEMTASTSVDLVAGPVDLGTSSAVTGSYRSASFDFGARPSGPLADEMGAFVVVVEGTAEKDGMVRMFRARATAADVDDGHGEPVVAGCVFEEKDVQQNGTVTVRVLPSVWLDQVDFEEVPESLDGHPVELDGRGTPHRAFTRGLKKGTGYEFSYVAMEEG</sequence>
<gene>
    <name evidence="1" type="ORF">CMC5_016840</name>
</gene>
<dbReference type="OrthoDB" id="5509987at2"/>